<evidence type="ECO:0000256" key="4">
    <source>
        <dbReference type="ARBA" id="ARBA00022452"/>
    </source>
</evidence>
<evidence type="ECO:0000256" key="1">
    <source>
        <dbReference type="ARBA" id="ARBA00004571"/>
    </source>
</evidence>
<dbReference type="Gene3D" id="2.60.40.2070">
    <property type="match status" value="1"/>
</dbReference>
<feature type="domain" description="PapC-like C-terminal" evidence="11">
    <location>
        <begin position="812"/>
        <end position="875"/>
    </location>
</feature>
<evidence type="ECO:0000256" key="8">
    <source>
        <dbReference type="ARBA" id="ARBA00023237"/>
    </source>
</evidence>
<feature type="compositionally biased region" description="Polar residues" evidence="10">
    <location>
        <begin position="581"/>
        <end position="595"/>
    </location>
</feature>
<dbReference type="Pfam" id="PF00577">
    <property type="entry name" value="Usher"/>
    <property type="match status" value="2"/>
</dbReference>
<keyword evidence="6" id="KW-0732">Signal</keyword>
<keyword evidence="8 9" id="KW-0998">Cell outer membrane</keyword>
<dbReference type="Gene3D" id="2.60.40.3110">
    <property type="match status" value="1"/>
</dbReference>
<keyword evidence="3 9" id="KW-0813">Transport</keyword>
<evidence type="ECO:0000313" key="13">
    <source>
        <dbReference type="EMBL" id="RUL64065.1"/>
    </source>
</evidence>
<dbReference type="InterPro" id="IPR037224">
    <property type="entry name" value="PapC_N_sf"/>
</dbReference>
<dbReference type="Gene3D" id="2.60.40.2610">
    <property type="entry name" value="Outer membrane usher protein FimD, plug domain"/>
    <property type="match status" value="1"/>
</dbReference>
<keyword evidence="7 9" id="KW-0472">Membrane</keyword>
<comment type="caution">
    <text evidence="13">The sequence shown here is derived from an EMBL/GenBank/DDBJ whole genome shotgun (WGS) entry which is preliminary data.</text>
</comment>
<keyword evidence="9" id="KW-1029">Fimbrium biogenesis</keyword>
<dbReference type="GO" id="GO:0009297">
    <property type="term" value="P:pilus assembly"/>
    <property type="evidence" value="ECO:0007669"/>
    <property type="project" value="InterPro"/>
</dbReference>
<dbReference type="Pfam" id="PF13954">
    <property type="entry name" value="PapC_N"/>
    <property type="match status" value="1"/>
</dbReference>
<dbReference type="InterPro" id="IPR043142">
    <property type="entry name" value="PapC-like_C_sf"/>
</dbReference>
<organism evidence="13 14">
    <name type="scientific">Dyella dinghuensis</name>
    <dbReference type="NCBI Taxonomy" id="1920169"/>
    <lineage>
        <taxon>Bacteria</taxon>
        <taxon>Pseudomonadati</taxon>
        <taxon>Pseudomonadota</taxon>
        <taxon>Gammaproteobacteria</taxon>
        <taxon>Lysobacterales</taxon>
        <taxon>Rhodanobacteraceae</taxon>
        <taxon>Dyella</taxon>
    </lineage>
</organism>
<evidence type="ECO:0000256" key="5">
    <source>
        <dbReference type="ARBA" id="ARBA00022692"/>
    </source>
</evidence>
<evidence type="ECO:0000256" key="3">
    <source>
        <dbReference type="ARBA" id="ARBA00022448"/>
    </source>
</evidence>
<evidence type="ECO:0000256" key="10">
    <source>
        <dbReference type="SAM" id="MobiDB-lite"/>
    </source>
</evidence>
<dbReference type="PANTHER" id="PTHR30451">
    <property type="entry name" value="OUTER MEMBRANE USHER PROTEIN"/>
    <property type="match status" value="1"/>
</dbReference>
<dbReference type="InterPro" id="IPR025949">
    <property type="entry name" value="PapC-like_C"/>
</dbReference>
<keyword evidence="4" id="KW-1134">Transmembrane beta strand</keyword>
<reference evidence="13 14" key="1">
    <citation type="submission" date="2018-12" db="EMBL/GenBank/DDBJ databases">
        <title>Dyella dinghuensis sp. nov. DHOA06 and Dyella choica sp. nov. 4M-K27, isolated from forest soil.</title>
        <authorList>
            <person name="Qiu L.-H."/>
            <person name="Gao Z.-H."/>
        </authorList>
    </citation>
    <scope>NUCLEOTIDE SEQUENCE [LARGE SCALE GENOMIC DNA]</scope>
    <source>
        <strain evidence="13 14">DHOA06</strain>
    </source>
</reference>
<accession>A0A432LSX7</accession>
<dbReference type="RefSeq" id="WP_126673344.1">
    <property type="nucleotide sequence ID" value="NZ_RYZR01000005.1"/>
</dbReference>
<evidence type="ECO:0000259" key="11">
    <source>
        <dbReference type="Pfam" id="PF13953"/>
    </source>
</evidence>
<dbReference type="Pfam" id="PF13953">
    <property type="entry name" value="PapC_C"/>
    <property type="match status" value="1"/>
</dbReference>
<feature type="region of interest" description="Disordered" evidence="10">
    <location>
        <begin position="581"/>
        <end position="609"/>
    </location>
</feature>
<gene>
    <name evidence="13" type="ORF">EKH79_08370</name>
</gene>
<evidence type="ECO:0000256" key="7">
    <source>
        <dbReference type="ARBA" id="ARBA00023136"/>
    </source>
</evidence>
<dbReference type="InterPro" id="IPR042186">
    <property type="entry name" value="FimD_plug_dom"/>
</dbReference>
<proteinExistence type="inferred from homology"/>
<comment type="similarity">
    <text evidence="2 9">Belongs to the fimbrial export usher family.</text>
</comment>
<dbReference type="FunFam" id="2.60.40.3110:FF:000001">
    <property type="entry name" value="Putative fimbrial outer membrane usher"/>
    <property type="match status" value="1"/>
</dbReference>
<dbReference type="InterPro" id="IPR018030">
    <property type="entry name" value="Fimbrial_membr_usher_CS"/>
</dbReference>
<keyword evidence="5 9" id="KW-0812">Transmembrane</keyword>
<dbReference type="GO" id="GO:0009279">
    <property type="term" value="C:cell outer membrane"/>
    <property type="evidence" value="ECO:0007669"/>
    <property type="project" value="UniProtKB-SubCell"/>
</dbReference>
<evidence type="ECO:0000259" key="12">
    <source>
        <dbReference type="Pfam" id="PF13954"/>
    </source>
</evidence>
<evidence type="ECO:0000256" key="2">
    <source>
        <dbReference type="ARBA" id="ARBA00008064"/>
    </source>
</evidence>
<dbReference type="AlphaFoldDB" id="A0A432LSX7"/>
<dbReference type="EMBL" id="RYZR01000005">
    <property type="protein sequence ID" value="RUL64065.1"/>
    <property type="molecule type" value="Genomic_DNA"/>
</dbReference>
<dbReference type="Proteomes" id="UP000267077">
    <property type="component" value="Unassembled WGS sequence"/>
</dbReference>
<dbReference type="GO" id="GO:0015473">
    <property type="term" value="F:fimbrial usher porin activity"/>
    <property type="evidence" value="ECO:0007669"/>
    <property type="project" value="InterPro"/>
</dbReference>
<dbReference type="InterPro" id="IPR000015">
    <property type="entry name" value="Fimb_usher"/>
</dbReference>
<evidence type="ECO:0000256" key="9">
    <source>
        <dbReference type="RuleBase" id="RU003884"/>
    </source>
</evidence>
<dbReference type="SUPFAM" id="SSF141729">
    <property type="entry name" value="FimD N-terminal domain-like"/>
    <property type="match status" value="1"/>
</dbReference>
<protein>
    <submittedName>
        <fullName evidence="13">Fimbrial biogenesis outer membrane usher protein</fullName>
    </submittedName>
</protein>
<dbReference type="PANTHER" id="PTHR30451:SF20">
    <property type="entry name" value="FIMBRIAE USHER"/>
    <property type="match status" value="1"/>
</dbReference>
<dbReference type="OrthoDB" id="6554712at2"/>
<dbReference type="InterPro" id="IPR025885">
    <property type="entry name" value="PapC_N"/>
</dbReference>
<evidence type="ECO:0000313" key="14">
    <source>
        <dbReference type="Proteomes" id="UP000267077"/>
    </source>
</evidence>
<feature type="domain" description="PapC N-terminal" evidence="12">
    <location>
        <begin position="60"/>
        <end position="211"/>
    </location>
</feature>
<keyword evidence="14" id="KW-1185">Reference proteome</keyword>
<comment type="subcellular location">
    <subcellularLocation>
        <location evidence="1 9">Cell outer membrane</location>
        <topology evidence="1 9">Multi-pass membrane protein</topology>
    </subcellularLocation>
</comment>
<sequence>MSIKQSSKSERIRAVAPMRQRLLSAWIIGILISPSLLHAAAADPAVDPSSADPAATTAVTFDADFFPAGMAPKVDLSRFEKSGAVAPGTYRGDIILNRVWRANTDIVLDVAPGGKDVLPCFDKTSLASYGVDLKKVAADTTHPDKKPIPDGRFCSPLSDYIPGATTSFDGGEQTLTIEVPQIYSSHNARGWVDPSEWNSGINAAVIGYNANFYRSDDGNRSLASGYLGLNLSQHIGSWSLNHTGSLMWTEGHGNKYQPSSTFLQHDIPSLGAQMLVGDTFTPGDLFDSVRLRGVRLFSDDRMLPNSLRGYAPIVRGVADTNAHLIIRQHGYVVYDTNVAPGPYVIDDLSPTGYGGDLDVEQIEADGRVKRFTVPFAAVPMSLRPGMSRWSLAAGKINQLNLIDEPTILQGTYQRGLTNLVTAYGGATLATDYASVMGGAAFNTKVGAFAADVTEARNRVPGQSATTGTSVRVSYNKNLVDTGTNFAVAAYRYSTSGYVGLQDATYMRDAAARGQNPGAIQRQRNRMDVNISQTLGDRYGQFFLTGSVLDYWNARGRQVNFSAGYSNRWKLLNYSISAQRTRDTTSANSPYSSPITDSIPGDITAPVGAPTTPGRVDTSIFLTLSMPLGRAARAPTFNVLTSHSQQGGSNEQASVSGMLGDEQRLAYGATLSHDPSTTNASVNAQYNGSHGNYAASYSYGTNYSQASVGTSGSLILHGGGFTFSPPTGDTIALVHAPNAKGARVLSGQGSVVDGNGYAVVPYLQPYQLNTVELDPKDSSTSVELKSTKESVAPRAGTVTLLNYETISGRALLVETSLPDGRPIPFGANVLDEKGDSIGVAGQASRLYVRDMQSSGVITVQWGEGDSDSCQINVQLKPQAKGVRTDMEKIQASCVPKASAATQQINSSVTKPVAVLNHGGHGVRLDGATEYAPLQRNHISHGLTARDAV</sequence>
<dbReference type="PROSITE" id="PS01151">
    <property type="entry name" value="FIMBRIAL_USHER"/>
    <property type="match status" value="1"/>
</dbReference>
<name>A0A432LSX7_9GAMM</name>
<evidence type="ECO:0000256" key="6">
    <source>
        <dbReference type="ARBA" id="ARBA00022729"/>
    </source>
</evidence>
<dbReference type="Gene3D" id="3.10.20.410">
    <property type="match status" value="1"/>
</dbReference>